<dbReference type="OrthoDB" id="5289056at2"/>
<gene>
    <name evidence="10" type="ORF">EV684_101533</name>
</gene>
<feature type="domain" description="NfeD-like C-terminal" evidence="7">
    <location>
        <begin position="385"/>
        <end position="437"/>
    </location>
</feature>
<evidence type="ECO:0000259" key="9">
    <source>
        <dbReference type="Pfam" id="PF25145"/>
    </source>
</evidence>
<evidence type="ECO:0000259" key="7">
    <source>
        <dbReference type="Pfam" id="PF01957"/>
    </source>
</evidence>
<feature type="transmembrane region" description="Helical" evidence="5">
    <location>
        <begin position="319"/>
        <end position="338"/>
    </location>
</feature>
<evidence type="ECO:0000256" key="4">
    <source>
        <dbReference type="ARBA" id="ARBA00023136"/>
    </source>
</evidence>
<dbReference type="GO" id="GO:0006508">
    <property type="term" value="P:proteolysis"/>
    <property type="evidence" value="ECO:0007669"/>
    <property type="project" value="UniProtKB-KW"/>
</dbReference>
<name>A0A4R2MGR6_RUBGE</name>
<feature type="chain" id="PRO_5020269207" evidence="6">
    <location>
        <begin position="24"/>
        <end position="444"/>
    </location>
</feature>
<dbReference type="InterPro" id="IPR002810">
    <property type="entry name" value="NfeD-like_C"/>
</dbReference>
<dbReference type="EMBL" id="SLXD01000001">
    <property type="protein sequence ID" value="TCP05661.1"/>
    <property type="molecule type" value="Genomic_DNA"/>
</dbReference>
<keyword evidence="4 5" id="KW-0472">Membrane</keyword>
<evidence type="ECO:0000259" key="8">
    <source>
        <dbReference type="Pfam" id="PF24961"/>
    </source>
</evidence>
<feature type="signal peptide" evidence="6">
    <location>
        <begin position="1"/>
        <end position="23"/>
    </location>
</feature>
<evidence type="ECO:0000313" key="11">
    <source>
        <dbReference type="Proteomes" id="UP000295106"/>
    </source>
</evidence>
<feature type="transmembrane region" description="Helical" evidence="5">
    <location>
        <begin position="350"/>
        <end position="372"/>
    </location>
</feature>
<dbReference type="InterPro" id="IPR029045">
    <property type="entry name" value="ClpP/crotonase-like_dom_sf"/>
</dbReference>
<dbReference type="InterPro" id="IPR056739">
    <property type="entry name" value="NfeD_membrane"/>
</dbReference>
<organism evidence="10 11">
    <name type="scientific">Rubrivivax gelatinosus</name>
    <name type="common">Rhodocyclus gelatinosus</name>
    <name type="synonym">Rhodopseudomonas gelatinosa</name>
    <dbReference type="NCBI Taxonomy" id="28068"/>
    <lineage>
        <taxon>Bacteria</taxon>
        <taxon>Pseudomonadati</taxon>
        <taxon>Pseudomonadota</taxon>
        <taxon>Betaproteobacteria</taxon>
        <taxon>Burkholderiales</taxon>
        <taxon>Sphaerotilaceae</taxon>
        <taxon>Rubrivivax</taxon>
    </lineage>
</organism>
<evidence type="ECO:0000256" key="6">
    <source>
        <dbReference type="SAM" id="SignalP"/>
    </source>
</evidence>
<dbReference type="Gene3D" id="2.40.50.140">
    <property type="entry name" value="Nucleic acid-binding proteins"/>
    <property type="match status" value="1"/>
</dbReference>
<evidence type="ECO:0000256" key="1">
    <source>
        <dbReference type="ARBA" id="ARBA00004141"/>
    </source>
</evidence>
<reference evidence="10 11" key="1">
    <citation type="submission" date="2019-03" db="EMBL/GenBank/DDBJ databases">
        <title>Genomic Encyclopedia of Type Strains, Phase IV (KMG-IV): sequencing the most valuable type-strain genomes for metagenomic binning, comparative biology and taxonomic classification.</title>
        <authorList>
            <person name="Goeker M."/>
        </authorList>
    </citation>
    <scope>NUCLEOTIDE SEQUENCE [LARGE SCALE GENOMIC DNA]</scope>
    <source>
        <strain evidence="10 11">DSM 1709</strain>
    </source>
</reference>
<keyword evidence="2 5" id="KW-0812">Transmembrane</keyword>
<dbReference type="InterPro" id="IPR056738">
    <property type="entry name" value="NfeD1b_N"/>
</dbReference>
<evidence type="ECO:0000256" key="5">
    <source>
        <dbReference type="SAM" id="Phobius"/>
    </source>
</evidence>
<feature type="transmembrane region" description="Helical" evidence="5">
    <location>
        <begin position="242"/>
        <end position="264"/>
    </location>
</feature>
<dbReference type="InterPro" id="IPR012340">
    <property type="entry name" value="NA-bd_OB-fold"/>
</dbReference>
<protein>
    <submittedName>
        <fullName evidence="10">Membrane-bound serine protease (ClpP class)</fullName>
    </submittedName>
</protein>
<dbReference type="AlphaFoldDB" id="A0A4R2MGR6"/>
<feature type="domain" description="NfeD integral membrane" evidence="8">
    <location>
        <begin position="250"/>
        <end position="366"/>
    </location>
</feature>
<keyword evidence="10" id="KW-0378">Hydrolase</keyword>
<comment type="caution">
    <text evidence="10">The sequence shown here is derived from an EMBL/GenBank/DDBJ whole genome shotgun (WGS) entry which is preliminary data.</text>
</comment>
<keyword evidence="6" id="KW-0732">Signal</keyword>
<dbReference type="GO" id="GO:0008233">
    <property type="term" value="F:peptidase activity"/>
    <property type="evidence" value="ECO:0007669"/>
    <property type="project" value="UniProtKB-KW"/>
</dbReference>
<evidence type="ECO:0000313" key="10">
    <source>
        <dbReference type="EMBL" id="TCP05661.1"/>
    </source>
</evidence>
<dbReference type="Pfam" id="PF24961">
    <property type="entry name" value="NfeD_membrane"/>
    <property type="match status" value="1"/>
</dbReference>
<dbReference type="GO" id="GO:0016020">
    <property type="term" value="C:membrane"/>
    <property type="evidence" value="ECO:0007669"/>
    <property type="project" value="UniProtKB-SubCell"/>
</dbReference>
<feature type="transmembrane region" description="Helical" evidence="5">
    <location>
        <begin position="295"/>
        <end position="312"/>
    </location>
</feature>
<dbReference type="Gene3D" id="3.90.226.10">
    <property type="entry name" value="2-enoyl-CoA Hydratase, Chain A, domain 1"/>
    <property type="match status" value="1"/>
</dbReference>
<keyword evidence="10" id="KW-0645">Protease</keyword>
<accession>A0A4R2MGR6</accession>
<dbReference type="RefSeq" id="WP_132644647.1">
    <property type="nucleotide sequence ID" value="NZ_NRRI01000002.1"/>
</dbReference>
<dbReference type="FunFam" id="3.90.226.10:FF:000089">
    <property type="entry name" value="Membrane-bound serine protease"/>
    <property type="match status" value="1"/>
</dbReference>
<dbReference type="PANTHER" id="PTHR33507">
    <property type="entry name" value="INNER MEMBRANE PROTEIN YBBJ"/>
    <property type="match status" value="1"/>
</dbReference>
<dbReference type="PANTHER" id="PTHR33507:SF4">
    <property type="entry name" value="NODULATION COMPETITIVENESS PROTEIN NFED"/>
    <property type="match status" value="1"/>
</dbReference>
<dbReference type="CDD" id="cd07020">
    <property type="entry name" value="Clp_protease_NfeD_1"/>
    <property type="match status" value="1"/>
</dbReference>
<dbReference type="Proteomes" id="UP000295106">
    <property type="component" value="Unassembled WGS sequence"/>
</dbReference>
<feature type="domain" description="NfeD1b N-terminal" evidence="9">
    <location>
        <begin position="37"/>
        <end position="207"/>
    </location>
</feature>
<keyword evidence="3 5" id="KW-1133">Transmembrane helix</keyword>
<sequence length="444" mass="44520">MRPALPFTLLALLCLLVAWSAGAQPQPPAAAFVLRLDGAVGPAAADHLKRGIAAAHRDGAAVVVLQIDTPGGLDTSMREIVRAITAAPLPVIAWVGPAGARAASAGTFIVYASHLAAMAPGTNLGAATPVALGGPPVEAGRAASTPDPSAAKAMNDAVAYLRSLAELRGRNSDWGERAVRDAASLAAPQALAAGVVEIVAESVPALLAQADGRSVKLAAGTVTLHTAGLALRHHEADWRTRALAVISNPNLALILMAIGVYGLLFEAMSPGALVPGVVGAISLLLGLYALSTLPVTVAGLALLLLGLALMIAEAFAASFGVLGLGGVVAFVLGALLLVDTEVPGAVEVSLPLVAGLALACAAAALLVVRAALQARRQQPRSGTPAMLGETARVLDWAGSQGHVLLQGERWRAVAEAPLAPGDGVHVLGVDGLTLRVARAAPPPG</sequence>
<dbReference type="SUPFAM" id="SSF52096">
    <property type="entry name" value="ClpP/crotonase"/>
    <property type="match status" value="1"/>
</dbReference>
<dbReference type="SUPFAM" id="SSF141322">
    <property type="entry name" value="NfeD domain-like"/>
    <property type="match status" value="1"/>
</dbReference>
<proteinExistence type="predicted"/>
<evidence type="ECO:0000256" key="3">
    <source>
        <dbReference type="ARBA" id="ARBA00022989"/>
    </source>
</evidence>
<dbReference type="InterPro" id="IPR052165">
    <property type="entry name" value="Membrane_assoc_protease"/>
</dbReference>
<dbReference type="Pfam" id="PF01957">
    <property type="entry name" value="NfeD"/>
    <property type="match status" value="1"/>
</dbReference>
<dbReference type="Pfam" id="PF25145">
    <property type="entry name" value="NfeD1b_N"/>
    <property type="match status" value="1"/>
</dbReference>
<comment type="subcellular location">
    <subcellularLocation>
        <location evidence="1">Membrane</location>
        <topology evidence="1">Multi-pass membrane protein</topology>
    </subcellularLocation>
</comment>
<evidence type="ECO:0000256" key="2">
    <source>
        <dbReference type="ARBA" id="ARBA00022692"/>
    </source>
</evidence>